<evidence type="ECO:0008006" key="4">
    <source>
        <dbReference type="Google" id="ProtNLM"/>
    </source>
</evidence>
<gene>
    <name evidence="2" type="ORF">SPIL2461_LOCUS4831</name>
</gene>
<sequence>MPPRNGKPRERGTVVAWKTADYGFVKREGRHNDDIQLHVANAKGERFKDYIRRHGVAPGVRVKFDVDFEENRGRPYAANWELVDPPKFSQSPSRSRGRRKSPSTRRRRSPSVRKRRRSPSVKRPRSSPQLGTGSCIKSRSLLIKTRCTPQMEAVLSPPFQATFRHLSGGAKRAKEAFLLQTALCLKSGSQKNYWDQPDLGELAGKLRRSFFYVEGYGELMDDWLQSRVKQLNEDFLQRAANMLGTGLPAVLARLRQIFRPGRWMFLCDPRLESDLINVFHEDTFPRHVLTHSTITQVLERVTALGGDDFHVYNDIVRSPPLQAPLSSGPMDLIESALMEVLRRLPGFPPLVRLPPGPGLYRFGRVEVLFQLAGTDLAARVLSSPSGVLPEVLRALDFFVQFGPQEFPKAAAEAVQSSDSMHLCPTTGIQDVGAPAASPGLVRPPMSFGVPPAPMPTMPAMPVPPHPGLAVGLGLPGPPPLPAPPAPLAPGISGLPPAPAPMIPFVRPKFGLDDDEI</sequence>
<name>A0A812M2F3_SYMPI</name>
<comment type="caution">
    <text evidence="2">The sequence shown here is derived from an EMBL/GenBank/DDBJ whole genome shotgun (WGS) entry which is preliminary data.</text>
</comment>
<feature type="region of interest" description="Disordered" evidence="1">
    <location>
        <begin position="81"/>
        <end position="134"/>
    </location>
</feature>
<proteinExistence type="predicted"/>
<dbReference type="AlphaFoldDB" id="A0A812M2F3"/>
<organism evidence="2 3">
    <name type="scientific">Symbiodinium pilosum</name>
    <name type="common">Dinoflagellate</name>
    <dbReference type="NCBI Taxonomy" id="2952"/>
    <lineage>
        <taxon>Eukaryota</taxon>
        <taxon>Sar</taxon>
        <taxon>Alveolata</taxon>
        <taxon>Dinophyceae</taxon>
        <taxon>Suessiales</taxon>
        <taxon>Symbiodiniaceae</taxon>
        <taxon>Symbiodinium</taxon>
    </lineage>
</organism>
<feature type="compositionally biased region" description="Basic residues" evidence="1">
    <location>
        <begin position="95"/>
        <end position="125"/>
    </location>
</feature>
<evidence type="ECO:0000313" key="3">
    <source>
        <dbReference type="Proteomes" id="UP000649617"/>
    </source>
</evidence>
<reference evidence="2" key="1">
    <citation type="submission" date="2021-02" db="EMBL/GenBank/DDBJ databases">
        <authorList>
            <person name="Dougan E. K."/>
            <person name="Rhodes N."/>
            <person name="Thang M."/>
            <person name="Chan C."/>
        </authorList>
    </citation>
    <scope>NUCLEOTIDE SEQUENCE</scope>
</reference>
<protein>
    <recommendedName>
        <fullName evidence="4">CSD domain-containing protein</fullName>
    </recommendedName>
</protein>
<dbReference type="InterPro" id="IPR012340">
    <property type="entry name" value="NA-bd_OB-fold"/>
</dbReference>
<dbReference type="OrthoDB" id="443356at2759"/>
<dbReference type="Proteomes" id="UP000649617">
    <property type="component" value="Unassembled WGS sequence"/>
</dbReference>
<keyword evidence="3" id="KW-1185">Reference proteome</keyword>
<accession>A0A812M2F3</accession>
<evidence type="ECO:0000313" key="2">
    <source>
        <dbReference type="EMBL" id="CAE7250929.1"/>
    </source>
</evidence>
<dbReference type="EMBL" id="CAJNIZ010006557">
    <property type="protein sequence ID" value="CAE7250929.1"/>
    <property type="molecule type" value="Genomic_DNA"/>
</dbReference>
<evidence type="ECO:0000256" key="1">
    <source>
        <dbReference type="SAM" id="MobiDB-lite"/>
    </source>
</evidence>
<dbReference type="Gene3D" id="2.40.50.140">
    <property type="entry name" value="Nucleic acid-binding proteins"/>
    <property type="match status" value="1"/>
</dbReference>